<dbReference type="Proteomes" id="UP000011135">
    <property type="component" value="Unassembled WGS sequence"/>
</dbReference>
<dbReference type="OrthoDB" id="1490644at2"/>
<keyword evidence="2" id="KW-1185">Reference proteome</keyword>
<reference evidence="1 2" key="1">
    <citation type="submission" date="2012-12" db="EMBL/GenBank/DDBJ databases">
        <title>Genome assembly of Fulvivirga imtechensis AK7.</title>
        <authorList>
            <person name="Nupur N."/>
            <person name="Khatri I."/>
            <person name="Kumar R."/>
            <person name="Subramanian S."/>
            <person name="Pinnaka A."/>
        </authorList>
    </citation>
    <scope>NUCLEOTIDE SEQUENCE [LARGE SCALE GENOMIC DNA]</scope>
    <source>
        <strain evidence="1 2">AK7</strain>
    </source>
</reference>
<accession>L8JKI7</accession>
<dbReference type="AlphaFoldDB" id="L8JKI7"/>
<protein>
    <submittedName>
        <fullName evidence="1">Uncharacterized protein</fullName>
    </submittedName>
</protein>
<name>L8JKI7_9BACT</name>
<gene>
    <name evidence="1" type="ORF">C900_05179</name>
</gene>
<evidence type="ECO:0000313" key="1">
    <source>
        <dbReference type="EMBL" id="ELR69295.1"/>
    </source>
</evidence>
<organism evidence="1 2">
    <name type="scientific">Fulvivirga imtechensis AK7</name>
    <dbReference type="NCBI Taxonomy" id="1237149"/>
    <lineage>
        <taxon>Bacteria</taxon>
        <taxon>Pseudomonadati</taxon>
        <taxon>Bacteroidota</taxon>
        <taxon>Cytophagia</taxon>
        <taxon>Cytophagales</taxon>
        <taxon>Fulvivirgaceae</taxon>
        <taxon>Fulvivirga</taxon>
    </lineage>
</organism>
<evidence type="ECO:0000313" key="2">
    <source>
        <dbReference type="Proteomes" id="UP000011135"/>
    </source>
</evidence>
<sequence>MELFTFKERDVITSIYNEQGIRDLREAIERPEYATMALPEAMGAVSYVADNSPNPSMLDLSNQFVNFQLSNSLDKPSIQESSQVEPVLKGSSEQPDVLVNLEMLSFHIGANEDIDKNSRATIRINIGKDENSRDKNFDTAFWSIAAGLNLYNQAKNKVADPKDLKSDFKQAFGNRPIEIPGGLSKMTFEVVKHREPKWWQRIFRFMQSDTGKSLISTVGFPAITSTAINMLDELLNRLDKSEPEILFKSLPLRLALSEQAKNDFTAGNPRIKMGSLNPGFTVLARGKDFETIVDSDAIFYPSYGKLVPSEITEAQLLSGRYDDPFKDVTYSIFRVGMQETKLDPSFNFG</sequence>
<proteinExistence type="predicted"/>
<dbReference type="RefSeq" id="WP_009582353.1">
    <property type="nucleotide sequence ID" value="NZ_AMZN01000078.1"/>
</dbReference>
<dbReference type="EMBL" id="AMZN01000078">
    <property type="protein sequence ID" value="ELR69295.1"/>
    <property type="molecule type" value="Genomic_DNA"/>
</dbReference>
<comment type="caution">
    <text evidence="1">The sequence shown here is derived from an EMBL/GenBank/DDBJ whole genome shotgun (WGS) entry which is preliminary data.</text>
</comment>